<evidence type="ECO:0000313" key="4">
    <source>
        <dbReference type="Proteomes" id="UP000570361"/>
    </source>
</evidence>
<reference evidence="3 4" key="1">
    <citation type="submission" date="2020-08" db="EMBL/GenBank/DDBJ databases">
        <title>Genomic Encyclopedia of Type Strains, Phase III (KMG-III): the genomes of soil and plant-associated and newly described type strains.</title>
        <authorList>
            <person name="Whitman W."/>
        </authorList>
    </citation>
    <scope>NUCLEOTIDE SEQUENCE [LARGE SCALE GENOMIC DNA]</scope>
    <source>
        <strain evidence="3 4">CECT 5862</strain>
    </source>
</reference>
<keyword evidence="4" id="KW-1185">Reference proteome</keyword>
<proteinExistence type="predicted"/>
<dbReference type="SUPFAM" id="SSF53474">
    <property type="entry name" value="alpha/beta-Hydrolases"/>
    <property type="match status" value="1"/>
</dbReference>
<dbReference type="RefSeq" id="WP_183596288.1">
    <property type="nucleotide sequence ID" value="NZ_JACHXK010000001.1"/>
</dbReference>
<organism evidence="3 4">
    <name type="scientific">Paenibacillus phyllosphaerae</name>
    <dbReference type="NCBI Taxonomy" id="274593"/>
    <lineage>
        <taxon>Bacteria</taxon>
        <taxon>Bacillati</taxon>
        <taxon>Bacillota</taxon>
        <taxon>Bacilli</taxon>
        <taxon>Bacillales</taxon>
        <taxon>Paenibacillaceae</taxon>
        <taxon>Paenibacillus</taxon>
    </lineage>
</organism>
<evidence type="ECO:0000313" key="3">
    <source>
        <dbReference type="EMBL" id="MBB3108334.1"/>
    </source>
</evidence>
<feature type="transmembrane region" description="Helical" evidence="1">
    <location>
        <begin position="12"/>
        <end position="32"/>
    </location>
</feature>
<dbReference type="InterPro" id="IPR029058">
    <property type="entry name" value="AB_hydrolase_fold"/>
</dbReference>
<accession>A0A7W5AT86</accession>
<gene>
    <name evidence="3" type="ORF">FHS18_000362</name>
</gene>
<dbReference type="EMBL" id="JACHXK010000001">
    <property type="protein sequence ID" value="MBB3108334.1"/>
    <property type="molecule type" value="Genomic_DNA"/>
</dbReference>
<dbReference type="Proteomes" id="UP000570361">
    <property type="component" value="Unassembled WGS sequence"/>
</dbReference>
<feature type="domain" description="Alpha/beta hydrolase fold-5" evidence="2">
    <location>
        <begin position="72"/>
        <end position="235"/>
    </location>
</feature>
<keyword evidence="1" id="KW-0812">Transmembrane</keyword>
<evidence type="ECO:0000259" key="2">
    <source>
        <dbReference type="Pfam" id="PF12695"/>
    </source>
</evidence>
<dbReference type="GO" id="GO:0016787">
    <property type="term" value="F:hydrolase activity"/>
    <property type="evidence" value="ECO:0007669"/>
    <property type="project" value="InterPro"/>
</dbReference>
<name>A0A7W5AT86_9BACL</name>
<dbReference type="Gene3D" id="3.40.50.1820">
    <property type="entry name" value="alpha/beta hydrolase"/>
    <property type="match status" value="1"/>
</dbReference>
<dbReference type="Pfam" id="PF12695">
    <property type="entry name" value="Abhydrolase_5"/>
    <property type="match status" value="1"/>
</dbReference>
<keyword evidence="1" id="KW-0472">Membrane</keyword>
<dbReference type="PANTHER" id="PTHR43689:SF8">
    <property type="entry name" value="ALPHA_BETA-HYDROLASES SUPERFAMILY PROTEIN"/>
    <property type="match status" value="1"/>
</dbReference>
<keyword evidence="1" id="KW-1133">Transmembrane helix</keyword>
<comment type="caution">
    <text evidence="3">The sequence shown here is derived from an EMBL/GenBank/DDBJ whole genome shotgun (WGS) entry which is preliminary data.</text>
</comment>
<protein>
    <submittedName>
        <fullName evidence="3">Pimeloyl-ACP methyl ester carboxylesterase</fullName>
    </submittedName>
</protein>
<evidence type="ECO:0000256" key="1">
    <source>
        <dbReference type="SAM" id="Phobius"/>
    </source>
</evidence>
<dbReference type="PANTHER" id="PTHR43689">
    <property type="entry name" value="HYDROLASE"/>
    <property type="match status" value="1"/>
</dbReference>
<dbReference type="AlphaFoldDB" id="A0A7W5AT86"/>
<dbReference type="InterPro" id="IPR029059">
    <property type="entry name" value="AB_hydrolase_5"/>
</dbReference>
<sequence>MTGRTSTNRTRLRIVLVLAAIALIAVAAYQIVVFKPSSVARKALQSDGVVHVTDAPRWWQLEPAQAVKRTPSVIFYPGFLADTASYAPWARELAEAGHAVYLVKMPLHLSPLGFNRASAIMKAHPDETFVIGGHSLGGATAARFAANHGEQLAGVFLMASFVGERTGQMVQELPVLQIAASKDGIVPLSRSKEEHEELPNRTEYVTIRGGNHQHFASFAERWQDYPSTITEQEQLHQVATIIREWLGRIETDNR</sequence>